<dbReference type="InterPro" id="IPR012312">
    <property type="entry name" value="Hemerythrin-like"/>
</dbReference>
<dbReference type="Gene3D" id="1.20.120.520">
    <property type="entry name" value="nmb1532 protein domain like"/>
    <property type="match status" value="1"/>
</dbReference>
<dbReference type="EMBL" id="BAAAOS010000038">
    <property type="protein sequence ID" value="GAA1592982.1"/>
    <property type="molecule type" value="Genomic_DNA"/>
</dbReference>
<reference evidence="3" key="1">
    <citation type="journal article" date="2019" name="Int. J. Syst. Evol. Microbiol.">
        <title>The Global Catalogue of Microorganisms (GCM) 10K type strain sequencing project: providing services to taxonomists for standard genome sequencing and annotation.</title>
        <authorList>
            <consortium name="The Broad Institute Genomics Platform"/>
            <consortium name="The Broad Institute Genome Sequencing Center for Infectious Disease"/>
            <person name="Wu L."/>
            <person name="Ma J."/>
        </authorList>
    </citation>
    <scope>NUCLEOTIDE SEQUENCE [LARGE SCALE GENOMIC DNA]</scope>
    <source>
        <strain evidence="3">JCM 14969</strain>
    </source>
</reference>
<gene>
    <name evidence="2" type="ORF">GCM10009789_53780</name>
</gene>
<accession>A0ABP4PW04</accession>
<keyword evidence="3" id="KW-1185">Reference proteome</keyword>
<organism evidence="2 3">
    <name type="scientific">Kribbella sancticallisti</name>
    <dbReference type="NCBI Taxonomy" id="460087"/>
    <lineage>
        <taxon>Bacteria</taxon>
        <taxon>Bacillati</taxon>
        <taxon>Actinomycetota</taxon>
        <taxon>Actinomycetes</taxon>
        <taxon>Propionibacteriales</taxon>
        <taxon>Kribbellaceae</taxon>
        <taxon>Kribbella</taxon>
    </lineage>
</organism>
<evidence type="ECO:0000259" key="1">
    <source>
        <dbReference type="Pfam" id="PF01814"/>
    </source>
</evidence>
<dbReference type="Proteomes" id="UP001500393">
    <property type="component" value="Unassembled WGS sequence"/>
</dbReference>
<protein>
    <submittedName>
        <fullName evidence="2">Hemerythrin domain-containing protein</fullName>
    </submittedName>
</protein>
<comment type="caution">
    <text evidence="2">The sequence shown here is derived from an EMBL/GenBank/DDBJ whole genome shotgun (WGS) entry which is preliminary data.</text>
</comment>
<proteinExistence type="predicted"/>
<dbReference type="CDD" id="cd12108">
    <property type="entry name" value="Hr-like"/>
    <property type="match status" value="1"/>
</dbReference>
<sequence>MLTLPVMGEMSMNKAIHGAFRRDLGRFVAALETFPAGDRKRAAGLGAAWENFDDQLVHHHEGEHEIAWPALEAVGVSRELLVQMDAEHETMAAALAGARKAMERLTSTAAAEDAAAALVAMAELRRVTVQHLEHEEAEIEPIYQEKQGSPEIKAMGRKFAQVSPARGGRFFAWATDGADREELAAITGTVPPPVLKVITGVFGRGYRKNIAPVWR</sequence>
<evidence type="ECO:0000313" key="3">
    <source>
        <dbReference type="Proteomes" id="UP001500393"/>
    </source>
</evidence>
<evidence type="ECO:0000313" key="2">
    <source>
        <dbReference type="EMBL" id="GAA1592982.1"/>
    </source>
</evidence>
<dbReference type="Pfam" id="PF01814">
    <property type="entry name" value="Hemerythrin"/>
    <property type="match status" value="1"/>
</dbReference>
<feature type="domain" description="Hemerythrin-like" evidence="1">
    <location>
        <begin position="15"/>
        <end position="142"/>
    </location>
</feature>
<name>A0ABP4PW04_9ACTN</name>